<dbReference type="Proteomes" id="UP001190700">
    <property type="component" value="Unassembled WGS sequence"/>
</dbReference>
<reference evidence="1 2" key="1">
    <citation type="journal article" date="2015" name="Genome Biol. Evol.">
        <title>Comparative Genomics of a Bacterivorous Green Alga Reveals Evolutionary Causalities and Consequences of Phago-Mixotrophic Mode of Nutrition.</title>
        <authorList>
            <person name="Burns J.A."/>
            <person name="Paasch A."/>
            <person name="Narechania A."/>
            <person name="Kim E."/>
        </authorList>
    </citation>
    <scope>NUCLEOTIDE SEQUENCE [LARGE SCALE GENOMIC DNA]</scope>
    <source>
        <strain evidence="1 2">PLY_AMNH</strain>
    </source>
</reference>
<keyword evidence="2" id="KW-1185">Reference proteome</keyword>
<dbReference type="AlphaFoldDB" id="A0AAE0G7B5"/>
<dbReference type="EMBL" id="LGRX02008721">
    <property type="protein sequence ID" value="KAK3272917.1"/>
    <property type="molecule type" value="Genomic_DNA"/>
</dbReference>
<protein>
    <submittedName>
        <fullName evidence="1">Uncharacterized protein</fullName>
    </submittedName>
</protein>
<evidence type="ECO:0000313" key="2">
    <source>
        <dbReference type="Proteomes" id="UP001190700"/>
    </source>
</evidence>
<accession>A0AAE0G7B5</accession>
<comment type="caution">
    <text evidence="1">The sequence shown here is derived from an EMBL/GenBank/DDBJ whole genome shotgun (WGS) entry which is preliminary data.</text>
</comment>
<name>A0AAE0G7B5_9CHLO</name>
<proteinExistence type="predicted"/>
<evidence type="ECO:0000313" key="1">
    <source>
        <dbReference type="EMBL" id="KAK3272917.1"/>
    </source>
</evidence>
<sequence>MARAEVVRAAVMIMMKMHGRDGEGDERLTRASTVMKAMTVSAATVPAWTSVHGRDGEGDEQLTRASTVMEAMTASAATVPAWTSVNGRDEEGDERLTMASTLMKVMTVSAATVPAWASVSAVTVRKACLVRAVGVAIESTVAKVGWSSWRGAAVAGLVELVRRCGGGHMALSEDPGTNHFNLSTGAMRI</sequence>
<gene>
    <name evidence="1" type="ORF">CYMTET_18815</name>
</gene>
<organism evidence="1 2">
    <name type="scientific">Cymbomonas tetramitiformis</name>
    <dbReference type="NCBI Taxonomy" id="36881"/>
    <lineage>
        <taxon>Eukaryota</taxon>
        <taxon>Viridiplantae</taxon>
        <taxon>Chlorophyta</taxon>
        <taxon>Pyramimonadophyceae</taxon>
        <taxon>Pyramimonadales</taxon>
        <taxon>Pyramimonadaceae</taxon>
        <taxon>Cymbomonas</taxon>
    </lineage>
</organism>